<dbReference type="EnsemblMetazoa" id="GAUT048457-RA">
    <property type="protein sequence ID" value="GAUT048457-PA"/>
    <property type="gene ID" value="GAUT048457"/>
</dbReference>
<dbReference type="AlphaFoldDB" id="A0A1A9VUV9"/>
<name>A0A1A9VUV9_GLOAU</name>
<protein>
    <submittedName>
        <fullName evidence="2">Uncharacterized protein</fullName>
    </submittedName>
</protein>
<proteinExistence type="predicted"/>
<sequence>MYRGMTSAPKLVPKTILTSWFDTIHMDTPLVVHTDDASLHKDTASKQTSKQPLNTSSSLKDPIQSIIKAVTSHRSTLAALKSLKTKR</sequence>
<reference evidence="2" key="1">
    <citation type="submission" date="2020-05" db="UniProtKB">
        <authorList>
            <consortium name="EnsemblMetazoa"/>
        </authorList>
    </citation>
    <scope>IDENTIFICATION</scope>
    <source>
        <strain evidence="2">TTRI</strain>
    </source>
</reference>
<evidence type="ECO:0000313" key="2">
    <source>
        <dbReference type="EnsemblMetazoa" id="GAUT048457-PA"/>
    </source>
</evidence>
<evidence type="ECO:0000313" key="3">
    <source>
        <dbReference type="Proteomes" id="UP000078200"/>
    </source>
</evidence>
<organism evidence="2 3">
    <name type="scientific">Glossina austeni</name>
    <name type="common">Savannah tsetse fly</name>
    <dbReference type="NCBI Taxonomy" id="7395"/>
    <lineage>
        <taxon>Eukaryota</taxon>
        <taxon>Metazoa</taxon>
        <taxon>Ecdysozoa</taxon>
        <taxon>Arthropoda</taxon>
        <taxon>Hexapoda</taxon>
        <taxon>Insecta</taxon>
        <taxon>Pterygota</taxon>
        <taxon>Neoptera</taxon>
        <taxon>Endopterygota</taxon>
        <taxon>Diptera</taxon>
        <taxon>Brachycera</taxon>
        <taxon>Muscomorpha</taxon>
        <taxon>Hippoboscoidea</taxon>
        <taxon>Glossinidae</taxon>
        <taxon>Glossina</taxon>
    </lineage>
</organism>
<feature type="compositionally biased region" description="Polar residues" evidence="1">
    <location>
        <begin position="45"/>
        <end position="59"/>
    </location>
</feature>
<accession>A0A1A9VUV9</accession>
<dbReference type="Proteomes" id="UP000078200">
    <property type="component" value="Unassembled WGS sequence"/>
</dbReference>
<feature type="region of interest" description="Disordered" evidence="1">
    <location>
        <begin position="40"/>
        <end position="60"/>
    </location>
</feature>
<keyword evidence="3" id="KW-1185">Reference proteome</keyword>
<evidence type="ECO:0000256" key="1">
    <source>
        <dbReference type="SAM" id="MobiDB-lite"/>
    </source>
</evidence>
<dbReference type="VEuPathDB" id="VectorBase:GAUT048457"/>